<feature type="transmembrane region" description="Helical" evidence="2">
    <location>
        <begin position="12"/>
        <end position="36"/>
    </location>
</feature>
<dbReference type="Pfam" id="PF00005">
    <property type="entry name" value="ABC_tran"/>
    <property type="match status" value="1"/>
</dbReference>
<dbReference type="AlphaFoldDB" id="A0AA35SXE2"/>
<keyword evidence="5" id="KW-1185">Reference proteome</keyword>
<reference evidence="4" key="1">
    <citation type="submission" date="2023-03" db="EMBL/GenBank/DDBJ databases">
        <authorList>
            <person name="Steffen K."/>
            <person name="Cardenas P."/>
        </authorList>
    </citation>
    <scope>NUCLEOTIDE SEQUENCE</scope>
</reference>
<dbReference type="Gene3D" id="3.40.50.300">
    <property type="entry name" value="P-loop containing nucleotide triphosphate hydrolases"/>
    <property type="match status" value="1"/>
</dbReference>
<dbReference type="GO" id="GO:0016887">
    <property type="term" value="F:ATP hydrolysis activity"/>
    <property type="evidence" value="ECO:0007669"/>
    <property type="project" value="InterPro"/>
</dbReference>
<dbReference type="PANTHER" id="PTHR42781:SF4">
    <property type="entry name" value="SPERMIDINE_PUTRESCINE IMPORT ATP-BINDING PROTEIN POTA"/>
    <property type="match status" value="1"/>
</dbReference>
<dbReference type="InterPro" id="IPR003439">
    <property type="entry name" value="ABC_transporter-like_ATP-bd"/>
</dbReference>
<evidence type="ECO:0000313" key="5">
    <source>
        <dbReference type="Proteomes" id="UP001174909"/>
    </source>
</evidence>
<evidence type="ECO:0000256" key="2">
    <source>
        <dbReference type="SAM" id="Phobius"/>
    </source>
</evidence>
<proteinExistence type="predicted"/>
<dbReference type="InterPro" id="IPR017871">
    <property type="entry name" value="ABC_transporter-like_CS"/>
</dbReference>
<keyword evidence="2" id="KW-0812">Transmembrane</keyword>
<dbReference type="PROSITE" id="PS00211">
    <property type="entry name" value="ABC_TRANSPORTER_1"/>
    <property type="match status" value="1"/>
</dbReference>
<keyword evidence="2" id="KW-1133">Transmembrane helix</keyword>
<comment type="caution">
    <text evidence="4">The sequence shown here is derived from an EMBL/GenBank/DDBJ whole genome shotgun (WGS) entry which is preliminary data.</text>
</comment>
<protein>
    <submittedName>
        <fullName evidence="4">Spermidine/putrescine import ATP-binding protein PotA</fullName>
    </submittedName>
</protein>
<keyword evidence="1" id="KW-0813">Transport</keyword>
<keyword evidence="2" id="KW-0472">Membrane</keyword>
<dbReference type="PROSITE" id="PS50893">
    <property type="entry name" value="ABC_TRANSPORTER_2"/>
    <property type="match status" value="1"/>
</dbReference>
<feature type="domain" description="ABC transporter" evidence="3">
    <location>
        <begin position="175"/>
        <end position="337"/>
    </location>
</feature>
<keyword evidence="4" id="KW-0547">Nucleotide-binding</keyword>
<feature type="transmembrane region" description="Helical" evidence="2">
    <location>
        <begin position="93"/>
        <end position="112"/>
    </location>
</feature>
<name>A0AA35SXE2_GEOBA</name>
<sequence length="337" mass="35741">MGSLTAISENVFAYGIGGLARLVSGAALVGGASMLLKTWIIRERFSTPLAPALFIISGIFTALSGLCAVVLAATAPDMVAFGAPSPSTEVIASFRWMAGKVGFTMAGLALIAESRYQWKVGGTLRLIAPISALLGAAMQIIWLDAAIAVHQITGVLFVVWLMLMGEDAGMTAPLIECRGATKSFGDLLAVDDVSFRLMPGEVLSILGASGCGKTTLLRIIAGFEGLDDGEVRFQAGLVSDSDHYVPPERRNVGMVFQEYALFPHLTVAENVAFGLHGMSKGEQRSRTQDALDLVRLNGFESRYPHELSGGQQQRVALARTLAPSPIAVLLDEPFSNL</sequence>
<gene>
    <name evidence="4" type="ORF">GBAR_LOCUS21047</name>
</gene>
<dbReference type="SUPFAM" id="SSF52540">
    <property type="entry name" value="P-loop containing nucleoside triphosphate hydrolases"/>
    <property type="match status" value="1"/>
</dbReference>
<evidence type="ECO:0000259" key="3">
    <source>
        <dbReference type="PROSITE" id="PS50893"/>
    </source>
</evidence>
<dbReference type="EMBL" id="CASHTH010002955">
    <property type="protein sequence ID" value="CAI8037633.1"/>
    <property type="molecule type" value="Genomic_DNA"/>
</dbReference>
<dbReference type="InterPro" id="IPR050093">
    <property type="entry name" value="ABC_SmlMolc_Importer"/>
</dbReference>
<dbReference type="GO" id="GO:0005524">
    <property type="term" value="F:ATP binding"/>
    <property type="evidence" value="ECO:0007669"/>
    <property type="project" value="UniProtKB-KW"/>
</dbReference>
<organism evidence="4 5">
    <name type="scientific">Geodia barretti</name>
    <name type="common">Barrett's horny sponge</name>
    <dbReference type="NCBI Taxonomy" id="519541"/>
    <lineage>
        <taxon>Eukaryota</taxon>
        <taxon>Metazoa</taxon>
        <taxon>Porifera</taxon>
        <taxon>Demospongiae</taxon>
        <taxon>Heteroscleromorpha</taxon>
        <taxon>Tetractinellida</taxon>
        <taxon>Astrophorina</taxon>
        <taxon>Geodiidae</taxon>
        <taxon>Geodia</taxon>
    </lineage>
</organism>
<accession>A0AA35SXE2</accession>
<feature type="transmembrane region" description="Helical" evidence="2">
    <location>
        <begin position="148"/>
        <end position="165"/>
    </location>
</feature>
<evidence type="ECO:0000256" key="1">
    <source>
        <dbReference type="ARBA" id="ARBA00022448"/>
    </source>
</evidence>
<feature type="transmembrane region" description="Helical" evidence="2">
    <location>
        <begin position="124"/>
        <end position="142"/>
    </location>
</feature>
<keyword evidence="4" id="KW-0067">ATP-binding</keyword>
<feature type="transmembrane region" description="Helical" evidence="2">
    <location>
        <begin position="48"/>
        <end position="73"/>
    </location>
</feature>
<dbReference type="Proteomes" id="UP001174909">
    <property type="component" value="Unassembled WGS sequence"/>
</dbReference>
<evidence type="ECO:0000313" key="4">
    <source>
        <dbReference type="EMBL" id="CAI8037633.1"/>
    </source>
</evidence>
<dbReference type="InterPro" id="IPR027417">
    <property type="entry name" value="P-loop_NTPase"/>
</dbReference>
<dbReference type="PANTHER" id="PTHR42781">
    <property type="entry name" value="SPERMIDINE/PUTRESCINE IMPORT ATP-BINDING PROTEIN POTA"/>
    <property type="match status" value="1"/>
</dbReference>